<organism evidence="1 2">
    <name type="scientific">Candidatus Yanofskybacteria bacterium RIFCSPLOWO2_12_FULL_43_11b</name>
    <dbReference type="NCBI Taxonomy" id="1802710"/>
    <lineage>
        <taxon>Bacteria</taxon>
        <taxon>Candidatus Yanofskyibacteriota</taxon>
    </lineage>
</organism>
<evidence type="ECO:0000313" key="1">
    <source>
        <dbReference type="EMBL" id="OGN34404.1"/>
    </source>
</evidence>
<proteinExistence type="predicted"/>
<dbReference type="EMBL" id="MGKY01000001">
    <property type="protein sequence ID" value="OGN34404.1"/>
    <property type="molecule type" value="Genomic_DNA"/>
</dbReference>
<accession>A0A1F8HA05</accession>
<reference evidence="1 2" key="1">
    <citation type="journal article" date="2016" name="Nat. Commun.">
        <title>Thousands of microbial genomes shed light on interconnected biogeochemical processes in an aquifer system.</title>
        <authorList>
            <person name="Anantharaman K."/>
            <person name="Brown C.T."/>
            <person name="Hug L.A."/>
            <person name="Sharon I."/>
            <person name="Castelle C.J."/>
            <person name="Probst A.J."/>
            <person name="Thomas B.C."/>
            <person name="Singh A."/>
            <person name="Wilkins M.J."/>
            <person name="Karaoz U."/>
            <person name="Brodie E.L."/>
            <person name="Williams K.H."/>
            <person name="Hubbard S.S."/>
            <person name="Banfield J.F."/>
        </authorList>
    </citation>
    <scope>NUCLEOTIDE SEQUENCE [LARGE SCALE GENOMIC DNA]</scope>
</reference>
<evidence type="ECO:0000313" key="2">
    <source>
        <dbReference type="Proteomes" id="UP000177745"/>
    </source>
</evidence>
<sequence length="68" mass="7931">MSANKEKYINSKNKIIHCPKCRGVVLKHYKLNGYSAKMEMAIKCPHCREALEVHFEDSRVVIKNQNQK</sequence>
<dbReference type="AlphaFoldDB" id="A0A1F8HA05"/>
<gene>
    <name evidence="1" type="ORF">A3G51_03385</name>
</gene>
<dbReference type="Proteomes" id="UP000177745">
    <property type="component" value="Unassembled WGS sequence"/>
</dbReference>
<name>A0A1F8HA05_9BACT</name>
<comment type="caution">
    <text evidence="1">The sequence shown here is derived from an EMBL/GenBank/DDBJ whole genome shotgun (WGS) entry which is preliminary data.</text>
</comment>
<protein>
    <recommendedName>
        <fullName evidence="3">Mu-like prophage protein Com</fullName>
    </recommendedName>
</protein>
<evidence type="ECO:0008006" key="3">
    <source>
        <dbReference type="Google" id="ProtNLM"/>
    </source>
</evidence>